<dbReference type="GO" id="GO:0004177">
    <property type="term" value="F:aminopeptidase activity"/>
    <property type="evidence" value="ECO:0007669"/>
    <property type="project" value="UniProtKB-KW"/>
</dbReference>
<dbReference type="Gene3D" id="3.50.30.30">
    <property type="match status" value="1"/>
</dbReference>
<sequence length="541" mass="57225">MRTLSAAIALALASASTIALANGAPEPAFTPEAVRAHVEFLADDLLEGRDAGTRGYDIAARYVATEMAALGLKPGNGESWYQQVPFVERAPDISAPAAITIAGTRYANGENALVNIAAEGKQSLSSEVVFVGYGLKDAAAKLDDYAGLDVRGKTVVMLYGTPKGLPSDVAASLNSQKAKMAQDAGATGVITLFSPQLEKIVSWDVLKGYSSDSAINWANPDGTPHRSAPGITSAAYVNGPAADALFAGAPRSVKQIYADAERGRRIKGFALTPQVSLEGTSKWRKFESPNVVGVIPGSDPALRGEYVLLMAHLDHEGIKESAEGEDKIYNGAMDNAAGIATMLEVARAFAESGEKPRRSILFAAVTAEEDGLLGSDYLARHPLPGGKVVSVVNLDMPALLYDFTDVTAFGAEHSTMGPAVEAAVGKYGVKLAPDPMPEENLFVRSDHYSFVKQGVPSVFLVTGFANGGEKAFKDFLAAHYHKPSDDTKLPFNWQAGAKFAQVNYAIARDIANAPAAPRWYADSPFGAQYAKDQPKAARPEK</sequence>
<keyword evidence="1" id="KW-0031">Aminopeptidase</keyword>
<feature type="signal peptide" evidence="7">
    <location>
        <begin position="1"/>
        <end position="21"/>
    </location>
</feature>
<dbReference type="Proteomes" id="UP000266693">
    <property type="component" value="Unassembled WGS sequence"/>
</dbReference>
<dbReference type="InterPro" id="IPR007484">
    <property type="entry name" value="Peptidase_M28"/>
</dbReference>
<evidence type="ECO:0000313" key="10">
    <source>
        <dbReference type="Proteomes" id="UP000266693"/>
    </source>
</evidence>
<dbReference type="InterPro" id="IPR045175">
    <property type="entry name" value="M28_fam"/>
</dbReference>
<dbReference type="SUPFAM" id="SSF53187">
    <property type="entry name" value="Zn-dependent exopeptidases"/>
    <property type="match status" value="1"/>
</dbReference>
<dbReference type="RefSeq" id="WP_118862307.1">
    <property type="nucleotide sequence ID" value="NZ_QWLV01000001.1"/>
</dbReference>
<keyword evidence="6" id="KW-0862">Zinc</keyword>
<evidence type="ECO:0000256" key="6">
    <source>
        <dbReference type="ARBA" id="ARBA00022833"/>
    </source>
</evidence>
<accession>A0A396RQZ1</accession>
<keyword evidence="2" id="KW-0645">Protease</keyword>
<dbReference type="Pfam" id="PF04389">
    <property type="entry name" value="Peptidase_M28"/>
    <property type="match status" value="1"/>
</dbReference>
<keyword evidence="10" id="KW-1185">Reference proteome</keyword>
<dbReference type="Gene3D" id="3.40.630.10">
    <property type="entry name" value="Zn peptidases"/>
    <property type="match status" value="1"/>
</dbReference>
<feature type="chain" id="PRO_5017255832" evidence="7">
    <location>
        <begin position="22"/>
        <end position="541"/>
    </location>
</feature>
<evidence type="ECO:0000256" key="3">
    <source>
        <dbReference type="ARBA" id="ARBA00022723"/>
    </source>
</evidence>
<dbReference type="SUPFAM" id="SSF52025">
    <property type="entry name" value="PA domain"/>
    <property type="match status" value="1"/>
</dbReference>
<protein>
    <submittedName>
        <fullName evidence="9">M20/M25/M40 family metallo-hydrolase</fullName>
    </submittedName>
</protein>
<dbReference type="PANTHER" id="PTHR12147">
    <property type="entry name" value="METALLOPEPTIDASE M28 FAMILY MEMBER"/>
    <property type="match status" value="1"/>
</dbReference>
<comment type="caution">
    <text evidence="9">The sequence shown here is derived from an EMBL/GenBank/DDBJ whole genome shotgun (WGS) entry which is preliminary data.</text>
</comment>
<evidence type="ECO:0000259" key="8">
    <source>
        <dbReference type="Pfam" id="PF04389"/>
    </source>
</evidence>
<evidence type="ECO:0000256" key="5">
    <source>
        <dbReference type="ARBA" id="ARBA00022801"/>
    </source>
</evidence>
<dbReference type="PANTHER" id="PTHR12147:SF56">
    <property type="entry name" value="AMINOPEPTIDASE YDR415C-RELATED"/>
    <property type="match status" value="1"/>
</dbReference>
<dbReference type="InterPro" id="IPR046450">
    <property type="entry name" value="PA_dom_sf"/>
</dbReference>
<evidence type="ECO:0000256" key="7">
    <source>
        <dbReference type="SAM" id="SignalP"/>
    </source>
</evidence>
<dbReference type="AlphaFoldDB" id="A0A396RQZ1"/>
<gene>
    <name evidence="9" type="ORF">D1610_01180</name>
</gene>
<keyword evidence="5 9" id="KW-0378">Hydrolase</keyword>
<evidence type="ECO:0000256" key="2">
    <source>
        <dbReference type="ARBA" id="ARBA00022670"/>
    </source>
</evidence>
<dbReference type="GO" id="GO:0046872">
    <property type="term" value="F:metal ion binding"/>
    <property type="evidence" value="ECO:0007669"/>
    <property type="project" value="UniProtKB-KW"/>
</dbReference>
<dbReference type="GO" id="GO:0006508">
    <property type="term" value="P:proteolysis"/>
    <property type="evidence" value="ECO:0007669"/>
    <property type="project" value="UniProtKB-KW"/>
</dbReference>
<feature type="domain" description="Peptidase M28" evidence="8">
    <location>
        <begin position="290"/>
        <end position="503"/>
    </location>
</feature>
<keyword evidence="4 7" id="KW-0732">Signal</keyword>
<dbReference type="GO" id="GO:0008235">
    <property type="term" value="F:metalloexopeptidase activity"/>
    <property type="evidence" value="ECO:0007669"/>
    <property type="project" value="InterPro"/>
</dbReference>
<keyword evidence="3" id="KW-0479">Metal-binding</keyword>
<organism evidence="9 10">
    <name type="scientific">Sphingomonas gilva</name>
    <dbReference type="NCBI Taxonomy" id="2305907"/>
    <lineage>
        <taxon>Bacteria</taxon>
        <taxon>Pseudomonadati</taxon>
        <taxon>Pseudomonadota</taxon>
        <taxon>Alphaproteobacteria</taxon>
        <taxon>Sphingomonadales</taxon>
        <taxon>Sphingomonadaceae</taxon>
        <taxon>Sphingomonas</taxon>
    </lineage>
</organism>
<reference evidence="9 10" key="1">
    <citation type="submission" date="2018-08" db="EMBL/GenBank/DDBJ databases">
        <title>The multiple taxonomic identification of Sphingomonas gilva.</title>
        <authorList>
            <person name="Zhu D."/>
            <person name="Zheng S."/>
        </authorList>
    </citation>
    <scope>NUCLEOTIDE SEQUENCE [LARGE SCALE GENOMIC DNA]</scope>
    <source>
        <strain evidence="9 10">ZDH117</strain>
    </source>
</reference>
<evidence type="ECO:0000313" key="9">
    <source>
        <dbReference type="EMBL" id="RHW18799.1"/>
    </source>
</evidence>
<proteinExistence type="predicted"/>
<evidence type="ECO:0000256" key="4">
    <source>
        <dbReference type="ARBA" id="ARBA00022729"/>
    </source>
</evidence>
<evidence type="ECO:0000256" key="1">
    <source>
        <dbReference type="ARBA" id="ARBA00022438"/>
    </source>
</evidence>
<dbReference type="OrthoDB" id="9778250at2"/>
<name>A0A396RQZ1_9SPHN</name>
<dbReference type="EMBL" id="QWLV01000001">
    <property type="protein sequence ID" value="RHW18799.1"/>
    <property type="molecule type" value="Genomic_DNA"/>
</dbReference>